<dbReference type="InterPro" id="IPR005152">
    <property type="entry name" value="Lipase_secreted"/>
</dbReference>
<sequence>MRSLTLTLLTSLFITLTNPSFATGTSTSTTCDPTCQAHAAAGSSYEASAHADPSYSFYTVPKNFSTSLPAGSLLGLELATNMLNYSIPAGLSMSRILYTTTDLNGTVLPTSAYILWPYSPLSKSGGSYPLVAWAHGTSGLFKACAPSNYRNLQYHFMAPFLLAMQGMVVVAPDYAGLGVSSLLSGQTIPHPWLAGPAQANDIANAITAARTAFPKVLRDNGPFVVMGHSQGGSAAWAFAERQSNSSLAIKGYKGTVAIAPPVRALEQYEQALADPSLPFSAINVGTAPKLIAAVTAAYPSYNYSGMTGISYDRWNNVLRKVGGCFPTDILVFLDVQIKDLAKQNWQKDKIVQLYAERTKVGGRKFKGPLLVVAADADGITSYDTVKTAFKETCAVVKTIGDKGCRGESLEVVTYKGVSHFPLLQASQARWLDWIKARLVGGTEGVAAAGCTNKTVEGVRQEFTLQSTLPNFLETWADPVTEGWKYVL</sequence>
<feature type="chain" id="PRO_5041939866" evidence="1">
    <location>
        <begin position="23"/>
        <end position="487"/>
    </location>
</feature>
<keyword evidence="4" id="KW-1185">Reference proteome</keyword>
<dbReference type="InterPro" id="IPR029058">
    <property type="entry name" value="AB_hydrolase_fold"/>
</dbReference>
<dbReference type="Proteomes" id="UP001283341">
    <property type="component" value="Unassembled WGS sequence"/>
</dbReference>
<dbReference type="GO" id="GO:0004806">
    <property type="term" value="F:triacylglycerol lipase activity"/>
    <property type="evidence" value="ECO:0007669"/>
    <property type="project" value="InterPro"/>
</dbReference>
<evidence type="ECO:0000259" key="2">
    <source>
        <dbReference type="Pfam" id="PF12697"/>
    </source>
</evidence>
<evidence type="ECO:0000313" key="4">
    <source>
        <dbReference type="Proteomes" id="UP001283341"/>
    </source>
</evidence>
<dbReference type="AlphaFoldDB" id="A0AAE0IUF2"/>
<feature type="signal peptide" evidence="1">
    <location>
        <begin position="1"/>
        <end position="22"/>
    </location>
</feature>
<dbReference type="GO" id="GO:0016042">
    <property type="term" value="P:lipid catabolic process"/>
    <property type="evidence" value="ECO:0007669"/>
    <property type="project" value="InterPro"/>
</dbReference>
<dbReference type="PANTHER" id="PTHR34853:SF1">
    <property type="entry name" value="LIPASE 5"/>
    <property type="match status" value="1"/>
</dbReference>
<reference evidence="3" key="2">
    <citation type="submission" date="2023-06" db="EMBL/GenBank/DDBJ databases">
        <authorList>
            <consortium name="Lawrence Berkeley National Laboratory"/>
            <person name="Haridas S."/>
            <person name="Hensen N."/>
            <person name="Bonometti L."/>
            <person name="Westerberg I."/>
            <person name="Brannstrom I.O."/>
            <person name="Guillou S."/>
            <person name="Cros-Aarteil S."/>
            <person name="Calhoun S."/>
            <person name="Kuo A."/>
            <person name="Mondo S."/>
            <person name="Pangilinan J."/>
            <person name="Riley R."/>
            <person name="Labutti K."/>
            <person name="Andreopoulos B."/>
            <person name="Lipzen A."/>
            <person name="Chen C."/>
            <person name="Yanf M."/>
            <person name="Daum C."/>
            <person name="Ng V."/>
            <person name="Clum A."/>
            <person name="Steindorff A."/>
            <person name="Ohm R."/>
            <person name="Martin F."/>
            <person name="Silar P."/>
            <person name="Natvig D."/>
            <person name="Lalanne C."/>
            <person name="Gautier V."/>
            <person name="Ament-Velasquez S.L."/>
            <person name="Kruys A."/>
            <person name="Hutchinson M.I."/>
            <person name="Powell A.J."/>
            <person name="Barry K."/>
            <person name="Miller A.N."/>
            <person name="Grigoriev I.V."/>
            <person name="Debuchy R."/>
            <person name="Gladieux P."/>
            <person name="Thoren M.H."/>
            <person name="Johannesson H."/>
        </authorList>
    </citation>
    <scope>NUCLEOTIDE SEQUENCE</scope>
    <source>
        <strain evidence="3">CBS 118394</strain>
    </source>
</reference>
<gene>
    <name evidence="3" type="ORF">B0H66DRAFT_598838</name>
</gene>
<reference evidence="3" key="1">
    <citation type="journal article" date="2023" name="Mol. Phylogenet. Evol.">
        <title>Genome-scale phylogeny and comparative genomics of the fungal order Sordariales.</title>
        <authorList>
            <person name="Hensen N."/>
            <person name="Bonometti L."/>
            <person name="Westerberg I."/>
            <person name="Brannstrom I.O."/>
            <person name="Guillou S."/>
            <person name="Cros-Aarteil S."/>
            <person name="Calhoun S."/>
            <person name="Haridas S."/>
            <person name="Kuo A."/>
            <person name="Mondo S."/>
            <person name="Pangilinan J."/>
            <person name="Riley R."/>
            <person name="LaButti K."/>
            <person name="Andreopoulos B."/>
            <person name="Lipzen A."/>
            <person name="Chen C."/>
            <person name="Yan M."/>
            <person name="Daum C."/>
            <person name="Ng V."/>
            <person name="Clum A."/>
            <person name="Steindorff A."/>
            <person name="Ohm R.A."/>
            <person name="Martin F."/>
            <person name="Silar P."/>
            <person name="Natvig D.O."/>
            <person name="Lalanne C."/>
            <person name="Gautier V."/>
            <person name="Ament-Velasquez S.L."/>
            <person name="Kruys A."/>
            <person name="Hutchinson M.I."/>
            <person name="Powell A.J."/>
            <person name="Barry K."/>
            <person name="Miller A.N."/>
            <person name="Grigoriev I.V."/>
            <person name="Debuchy R."/>
            <person name="Gladieux P."/>
            <person name="Hiltunen Thoren M."/>
            <person name="Johannesson H."/>
        </authorList>
    </citation>
    <scope>NUCLEOTIDE SEQUENCE</scope>
    <source>
        <strain evidence="3">CBS 118394</strain>
    </source>
</reference>
<dbReference type="PANTHER" id="PTHR34853">
    <property type="match status" value="1"/>
</dbReference>
<keyword evidence="1" id="KW-0732">Signal</keyword>
<organism evidence="3 4">
    <name type="scientific">Apodospora peruviana</name>
    <dbReference type="NCBI Taxonomy" id="516989"/>
    <lineage>
        <taxon>Eukaryota</taxon>
        <taxon>Fungi</taxon>
        <taxon>Dikarya</taxon>
        <taxon>Ascomycota</taxon>
        <taxon>Pezizomycotina</taxon>
        <taxon>Sordariomycetes</taxon>
        <taxon>Sordariomycetidae</taxon>
        <taxon>Sordariales</taxon>
        <taxon>Lasiosphaeriaceae</taxon>
        <taxon>Apodospora</taxon>
    </lineage>
</organism>
<dbReference type="InterPro" id="IPR000073">
    <property type="entry name" value="AB_hydrolase_1"/>
</dbReference>
<comment type="caution">
    <text evidence="3">The sequence shown here is derived from an EMBL/GenBank/DDBJ whole genome shotgun (WGS) entry which is preliminary data.</text>
</comment>
<dbReference type="Gene3D" id="3.40.50.1820">
    <property type="entry name" value="alpha/beta hydrolase"/>
    <property type="match status" value="2"/>
</dbReference>
<name>A0AAE0IUF2_9PEZI</name>
<proteinExistence type="predicted"/>
<dbReference type="EMBL" id="JAUEDM010000001">
    <property type="protein sequence ID" value="KAK3331349.1"/>
    <property type="molecule type" value="Genomic_DNA"/>
</dbReference>
<protein>
    <submittedName>
        <fullName evidence="3">Secretory lipase</fullName>
    </submittedName>
</protein>
<dbReference type="Pfam" id="PF12697">
    <property type="entry name" value="Abhydrolase_6"/>
    <property type="match status" value="1"/>
</dbReference>
<feature type="domain" description="AB hydrolase-1" evidence="2">
    <location>
        <begin position="155"/>
        <end position="425"/>
    </location>
</feature>
<evidence type="ECO:0000313" key="3">
    <source>
        <dbReference type="EMBL" id="KAK3331349.1"/>
    </source>
</evidence>
<accession>A0AAE0IUF2</accession>
<evidence type="ECO:0000256" key="1">
    <source>
        <dbReference type="SAM" id="SignalP"/>
    </source>
</evidence>
<dbReference type="SUPFAM" id="SSF53474">
    <property type="entry name" value="alpha/beta-Hydrolases"/>
    <property type="match status" value="1"/>
</dbReference>